<reference evidence="1" key="1">
    <citation type="submission" date="2014-07" db="EMBL/GenBank/DDBJ databases">
        <authorList>
            <person name="Zhang J.E."/>
            <person name="Yang H."/>
            <person name="Guo J."/>
            <person name="Deng Z."/>
            <person name="Luo H."/>
            <person name="Luo M."/>
            <person name="Zhao B."/>
        </authorList>
    </citation>
    <scope>NUCLEOTIDE SEQUENCE</scope>
    <source>
        <strain evidence="1">AM4</strain>
    </source>
</reference>
<evidence type="ECO:0000313" key="1">
    <source>
        <dbReference type="EMBL" id="CED90253.1"/>
    </source>
</evidence>
<protein>
    <submittedName>
        <fullName evidence="1">Uncharacterized protein</fullName>
    </submittedName>
</protein>
<organism evidence="1">
    <name type="scientific">Actinomyces succiniciruminis</name>
    <dbReference type="NCBI Taxonomy" id="1522002"/>
    <lineage>
        <taxon>Bacteria</taxon>
        <taxon>Bacillati</taxon>
        <taxon>Actinomycetota</taxon>
        <taxon>Actinomycetes</taxon>
        <taxon>Actinomycetales</taxon>
        <taxon>Actinomycetaceae</taxon>
        <taxon>Actinomyces</taxon>
    </lineage>
</organism>
<dbReference type="EMBL" id="LK995470">
    <property type="protein sequence ID" value="CED90253.1"/>
    <property type="molecule type" value="Genomic_DNA"/>
</dbReference>
<accession>A0A1L7RMF0</accession>
<proteinExistence type="predicted"/>
<name>A0A1L7RMF0_9ACTO</name>
<dbReference type="AlphaFoldDB" id="A0A1L7RMF0"/>
<sequence>MTAEYIEWPGASTFPGSHTFPGWDDRADGADVVHSHTGRVWQETTNAYQQQVAALAAGAVEAAVTRVRTVFGRVYYIKGSPDTMPSFDGETAGDTVRVQDASTLDIVAEWRWTGAGWERMQVSSEQISNLDVGKLTVGAAEITEAVARRLAAVTGEFLSITTSQLTVSEQASINQAVLQEIWTRIVTADDGVFARIRAGMLAANSVTGDAIAGGAIDGMVITGAVIRTAATGARVELTEDGLRAYNAAGDITTQIRGQAAEIIGGTITGATIRTSAGADRTEMTQVNGLRVVKNSRVVAQLSSSITNGLSLMNPATGSLTPVAGTVFGGQFKDKTYTGGAGAPNTGNRRYEKMDFTASPSGRGIVIVYGNFAAGAASPLHMMLACSKDTGYTNLVCTTGYIYADGGHTGGAWTVMGLATGLPTTGTFSLYPFMAAAGSGYAALSSGWSVSRLACAFIPT</sequence>
<gene>
    <name evidence="1" type="ORF">AAM4_0358</name>
</gene>